<keyword evidence="8 11" id="KW-0472">Membrane</keyword>
<comment type="similarity">
    <text evidence="2">Belongs to the Toll-like receptor family.</text>
</comment>
<sequence length="824" mass="95348">MRHQCYTFKLPTLHKMANNIVVYIICSLAMFHITAGMNGCCNVVTIGTVIHVKCSGCRLQTVPENLPINATELNLHNNNLTILHQDSFRYLHQLNKLILSSNGLSMISSGAFDGLQNLKYLDLSNNLLENSSFDVFAFQPLIRLTHLDLRQNRLHLKETYPEHAIAYLSQVETLKIDVFEGFRFGIGFLNLTKLKQINFAVVLQESISVLNSTFLGLERTVISHLVLHFSMKKFEINALAPFHNLVSLKFHSGRTMNIRDVQKTLYGLQKRKMEYLELTDNYFPSVSSIFLMKSDFVYLRTICVRKIDLSMNNIEGIEMDAILSWPNRKCLEILDISSNNFLSIHIFYLLVLFPSLTHLYASDQSSIKFRKRSSASMEQTLFLPHSLIYLNFSRNPIGGSLVNSTLHESNNLKVLDLSYPLRHLSCSYGRLKGLVNLTEFYMSGFECSHPNPEMFSDMPNLLTLEAKECNLGHVLAKDNNLLFKGRYKLTFLDLSANNIYLLSPIIFADQQYSLKTLIFASNQLISLHMHILMELHALETLDVSHNRIPTLTKSDIALLDTHQTKSPAFKVNLLGNPLVCSCEVLDFLDWVGTTNMLYNRDNLLCSTPDGSQIKVIKFLQTFGQFKERCASQFWLIISMIMIIVFVFTAFLSRVVWKHSVKLRVWCRQPLEYEVFPFDVFITYCNEDARWVTRTLVPWLEQEDVEYCIDDKSFELGLDILDNIMNAIDNSRKSVFVVSCKYFKREWQTFTMQLTSVYSFRDGRENMNVIILIDDMRRSEFPKLIRKNWDEIRPIIWPNENCSDKNKLIKAKKAFWRTLLGRIKY</sequence>
<feature type="transmembrane region" description="Helical" evidence="11">
    <location>
        <begin position="20"/>
        <end position="37"/>
    </location>
</feature>
<keyword evidence="3" id="KW-0433">Leucine-rich repeat</keyword>
<dbReference type="PANTHER" id="PTHR24365">
    <property type="entry name" value="TOLL-LIKE RECEPTOR"/>
    <property type="match status" value="1"/>
</dbReference>
<feature type="domain" description="TIR" evidence="12">
    <location>
        <begin position="675"/>
        <end position="814"/>
    </location>
</feature>
<evidence type="ECO:0000256" key="7">
    <source>
        <dbReference type="ARBA" id="ARBA00022989"/>
    </source>
</evidence>
<dbReference type="STRING" id="6573.A0A210QK68"/>
<evidence type="ECO:0000313" key="14">
    <source>
        <dbReference type="Proteomes" id="UP000242188"/>
    </source>
</evidence>
<evidence type="ECO:0000256" key="1">
    <source>
        <dbReference type="ARBA" id="ARBA00004479"/>
    </source>
</evidence>
<dbReference type="SUPFAM" id="SSF52200">
    <property type="entry name" value="Toll/Interleukin receptor TIR domain"/>
    <property type="match status" value="1"/>
</dbReference>
<keyword evidence="6" id="KW-0677">Repeat</keyword>
<dbReference type="EMBL" id="NEDP02003225">
    <property type="protein sequence ID" value="OWF49143.1"/>
    <property type="molecule type" value="Genomic_DNA"/>
</dbReference>
<dbReference type="PROSITE" id="PS50104">
    <property type="entry name" value="TIR"/>
    <property type="match status" value="1"/>
</dbReference>
<accession>A0A210QK68</accession>
<evidence type="ECO:0000256" key="6">
    <source>
        <dbReference type="ARBA" id="ARBA00022737"/>
    </source>
</evidence>
<dbReference type="Pfam" id="PF13855">
    <property type="entry name" value="LRR_8"/>
    <property type="match status" value="2"/>
</dbReference>
<dbReference type="GO" id="GO:0038023">
    <property type="term" value="F:signaling receptor activity"/>
    <property type="evidence" value="ECO:0007669"/>
    <property type="project" value="TreeGrafter"/>
</dbReference>
<dbReference type="Gene3D" id="3.40.50.10140">
    <property type="entry name" value="Toll/interleukin-1 receptor homology (TIR) domain"/>
    <property type="match status" value="1"/>
</dbReference>
<dbReference type="SMART" id="SM00082">
    <property type="entry name" value="LRRCT"/>
    <property type="match status" value="1"/>
</dbReference>
<gene>
    <name evidence="13" type="ORF">KP79_PYT23979</name>
</gene>
<dbReference type="SMART" id="SM00369">
    <property type="entry name" value="LRR_TYP"/>
    <property type="match status" value="6"/>
</dbReference>
<dbReference type="GO" id="GO:0005886">
    <property type="term" value="C:plasma membrane"/>
    <property type="evidence" value="ECO:0007669"/>
    <property type="project" value="TreeGrafter"/>
</dbReference>
<evidence type="ECO:0000313" key="13">
    <source>
        <dbReference type="EMBL" id="OWF49143.1"/>
    </source>
</evidence>
<evidence type="ECO:0000256" key="9">
    <source>
        <dbReference type="ARBA" id="ARBA00023170"/>
    </source>
</evidence>
<keyword evidence="9 13" id="KW-0675">Receptor</keyword>
<dbReference type="InterPro" id="IPR032675">
    <property type="entry name" value="LRR_dom_sf"/>
</dbReference>
<dbReference type="Pfam" id="PF13676">
    <property type="entry name" value="TIR_2"/>
    <property type="match status" value="1"/>
</dbReference>
<keyword evidence="14" id="KW-1185">Reference proteome</keyword>
<dbReference type="GO" id="GO:0007165">
    <property type="term" value="P:signal transduction"/>
    <property type="evidence" value="ECO:0007669"/>
    <property type="project" value="InterPro"/>
</dbReference>
<evidence type="ECO:0000256" key="5">
    <source>
        <dbReference type="ARBA" id="ARBA00022729"/>
    </source>
</evidence>
<dbReference type="PANTHER" id="PTHR24365:SF541">
    <property type="entry name" value="PROTEIN TOLL-RELATED"/>
    <property type="match status" value="1"/>
</dbReference>
<organism evidence="13 14">
    <name type="scientific">Mizuhopecten yessoensis</name>
    <name type="common">Japanese scallop</name>
    <name type="synonym">Patinopecten yessoensis</name>
    <dbReference type="NCBI Taxonomy" id="6573"/>
    <lineage>
        <taxon>Eukaryota</taxon>
        <taxon>Metazoa</taxon>
        <taxon>Spiralia</taxon>
        <taxon>Lophotrochozoa</taxon>
        <taxon>Mollusca</taxon>
        <taxon>Bivalvia</taxon>
        <taxon>Autobranchia</taxon>
        <taxon>Pteriomorphia</taxon>
        <taxon>Pectinida</taxon>
        <taxon>Pectinoidea</taxon>
        <taxon>Pectinidae</taxon>
        <taxon>Mizuhopecten</taxon>
    </lineage>
</organism>
<evidence type="ECO:0000256" key="11">
    <source>
        <dbReference type="SAM" id="Phobius"/>
    </source>
</evidence>
<proteinExistence type="inferred from homology"/>
<comment type="subcellular location">
    <subcellularLocation>
        <location evidence="1">Membrane</location>
        <topology evidence="1">Single-pass type I membrane protein</topology>
    </subcellularLocation>
</comment>
<dbReference type="InterPro" id="IPR003591">
    <property type="entry name" value="Leu-rich_rpt_typical-subtyp"/>
</dbReference>
<comment type="caution">
    <text evidence="13">The sequence shown here is derived from an EMBL/GenBank/DDBJ whole genome shotgun (WGS) entry which is preliminary data.</text>
</comment>
<dbReference type="InterPro" id="IPR035897">
    <property type="entry name" value="Toll_tir_struct_dom_sf"/>
</dbReference>
<evidence type="ECO:0000256" key="10">
    <source>
        <dbReference type="ARBA" id="ARBA00023180"/>
    </source>
</evidence>
<evidence type="ECO:0000259" key="12">
    <source>
        <dbReference type="PROSITE" id="PS50104"/>
    </source>
</evidence>
<dbReference type="Proteomes" id="UP000242188">
    <property type="component" value="Unassembled WGS sequence"/>
</dbReference>
<evidence type="ECO:0000256" key="4">
    <source>
        <dbReference type="ARBA" id="ARBA00022692"/>
    </source>
</evidence>
<keyword evidence="7 11" id="KW-1133">Transmembrane helix</keyword>
<keyword evidence="4 11" id="KW-0812">Transmembrane</keyword>
<evidence type="ECO:0000256" key="2">
    <source>
        <dbReference type="ARBA" id="ARBA00009634"/>
    </source>
</evidence>
<keyword evidence="10" id="KW-0325">Glycoprotein</keyword>
<reference evidence="13 14" key="1">
    <citation type="journal article" date="2017" name="Nat. Ecol. Evol.">
        <title>Scallop genome provides insights into evolution of bilaterian karyotype and development.</title>
        <authorList>
            <person name="Wang S."/>
            <person name="Zhang J."/>
            <person name="Jiao W."/>
            <person name="Li J."/>
            <person name="Xun X."/>
            <person name="Sun Y."/>
            <person name="Guo X."/>
            <person name="Huan P."/>
            <person name="Dong B."/>
            <person name="Zhang L."/>
            <person name="Hu X."/>
            <person name="Sun X."/>
            <person name="Wang J."/>
            <person name="Zhao C."/>
            <person name="Wang Y."/>
            <person name="Wang D."/>
            <person name="Huang X."/>
            <person name="Wang R."/>
            <person name="Lv J."/>
            <person name="Li Y."/>
            <person name="Zhang Z."/>
            <person name="Liu B."/>
            <person name="Lu W."/>
            <person name="Hui Y."/>
            <person name="Liang J."/>
            <person name="Zhou Z."/>
            <person name="Hou R."/>
            <person name="Li X."/>
            <person name="Liu Y."/>
            <person name="Li H."/>
            <person name="Ning X."/>
            <person name="Lin Y."/>
            <person name="Zhao L."/>
            <person name="Xing Q."/>
            <person name="Dou J."/>
            <person name="Li Y."/>
            <person name="Mao J."/>
            <person name="Guo H."/>
            <person name="Dou H."/>
            <person name="Li T."/>
            <person name="Mu C."/>
            <person name="Jiang W."/>
            <person name="Fu Q."/>
            <person name="Fu X."/>
            <person name="Miao Y."/>
            <person name="Liu J."/>
            <person name="Yu Q."/>
            <person name="Li R."/>
            <person name="Liao H."/>
            <person name="Li X."/>
            <person name="Kong Y."/>
            <person name="Jiang Z."/>
            <person name="Chourrout D."/>
            <person name="Li R."/>
            <person name="Bao Z."/>
        </authorList>
    </citation>
    <scope>NUCLEOTIDE SEQUENCE [LARGE SCALE GENOMIC DNA]</scope>
    <source>
        <strain evidence="13 14">PY_sf001</strain>
    </source>
</reference>
<feature type="transmembrane region" description="Helical" evidence="11">
    <location>
        <begin position="633"/>
        <end position="656"/>
    </location>
</feature>
<dbReference type="AlphaFoldDB" id="A0A210QK68"/>
<dbReference type="InterPro" id="IPR000157">
    <property type="entry name" value="TIR_dom"/>
</dbReference>
<dbReference type="InterPro" id="IPR000483">
    <property type="entry name" value="Cys-rich_flank_reg_C"/>
</dbReference>
<protein>
    <submittedName>
        <fullName evidence="13">Toll-like receptor 2 type-1</fullName>
    </submittedName>
</protein>
<evidence type="ECO:0000256" key="8">
    <source>
        <dbReference type="ARBA" id="ARBA00023136"/>
    </source>
</evidence>
<dbReference type="SUPFAM" id="SSF52058">
    <property type="entry name" value="L domain-like"/>
    <property type="match status" value="2"/>
</dbReference>
<dbReference type="InterPro" id="IPR001611">
    <property type="entry name" value="Leu-rich_rpt"/>
</dbReference>
<dbReference type="OrthoDB" id="6105302at2759"/>
<evidence type="ECO:0000256" key="3">
    <source>
        <dbReference type="ARBA" id="ARBA00022614"/>
    </source>
</evidence>
<dbReference type="SMART" id="SM00255">
    <property type="entry name" value="TIR"/>
    <property type="match status" value="1"/>
</dbReference>
<name>A0A210QK68_MIZYE</name>
<keyword evidence="5" id="KW-0732">Signal</keyword>
<dbReference type="Gene3D" id="3.80.10.10">
    <property type="entry name" value="Ribonuclease Inhibitor"/>
    <property type="match status" value="4"/>
</dbReference>